<accession>A0A6A6RQ85</accession>
<dbReference type="EMBL" id="MU006793">
    <property type="protein sequence ID" value="KAF2637362.1"/>
    <property type="molecule type" value="Genomic_DNA"/>
</dbReference>
<evidence type="ECO:0000256" key="2">
    <source>
        <dbReference type="SAM" id="Phobius"/>
    </source>
</evidence>
<evidence type="ECO:0000313" key="4">
    <source>
        <dbReference type="Proteomes" id="UP000799753"/>
    </source>
</evidence>
<name>A0A6A6RQ85_9PLEO</name>
<dbReference type="AlphaFoldDB" id="A0A6A6RQ85"/>
<feature type="compositionally biased region" description="Pro residues" evidence="1">
    <location>
        <begin position="123"/>
        <end position="138"/>
    </location>
</feature>
<feature type="region of interest" description="Disordered" evidence="1">
    <location>
        <begin position="174"/>
        <end position="206"/>
    </location>
</feature>
<reference evidence="3" key="1">
    <citation type="journal article" date="2020" name="Stud. Mycol.">
        <title>101 Dothideomycetes genomes: a test case for predicting lifestyles and emergence of pathogens.</title>
        <authorList>
            <person name="Haridas S."/>
            <person name="Albert R."/>
            <person name="Binder M."/>
            <person name="Bloem J."/>
            <person name="Labutti K."/>
            <person name="Salamov A."/>
            <person name="Andreopoulos B."/>
            <person name="Baker S."/>
            <person name="Barry K."/>
            <person name="Bills G."/>
            <person name="Bluhm B."/>
            <person name="Cannon C."/>
            <person name="Castanera R."/>
            <person name="Culley D."/>
            <person name="Daum C."/>
            <person name="Ezra D."/>
            <person name="Gonzalez J."/>
            <person name="Henrissat B."/>
            <person name="Kuo A."/>
            <person name="Liang C."/>
            <person name="Lipzen A."/>
            <person name="Lutzoni F."/>
            <person name="Magnuson J."/>
            <person name="Mondo S."/>
            <person name="Nolan M."/>
            <person name="Ohm R."/>
            <person name="Pangilinan J."/>
            <person name="Park H.-J."/>
            <person name="Ramirez L."/>
            <person name="Alfaro M."/>
            <person name="Sun H."/>
            <person name="Tritt A."/>
            <person name="Yoshinaga Y."/>
            <person name="Zwiers L.-H."/>
            <person name="Turgeon B."/>
            <person name="Goodwin S."/>
            <person name="Spatafora J."/>
            <person name="Crous P."/>
            <person name="Grigoriev I."/>
        </authorList>
    </citation>
    <scope>NUCLEOTIDE SEQUENCE</scope>
    <source>
        <strain evidence="3">CBS 473.64</strain>
    </source>
</reference>
<keyword evidence="2" id="KW-0472">Membrane</keyword>
<feature type="region of interest" description="Disordered" evidence="1">
    <location>
        <begin position="117"/>
        <end position="142"/>
    </location>
</feature>
<sequence length="288" mass="31993">MICAMAASLLCDAPRRLDARRQPFPARTCRLQWPIIAQARNDSWAAARPPILSVSAIHGLNGTTAGCRCFNLPTPMQPCTRRAWGLLLRRLLYAMRLMIMCLYLGTILTLLITERPQSDSYPDSPPTTPIWSPRPPPHSRQGRAGRYVLCTYIPTTYILHSDSCHPIHRLAQKGRRVEPNQHSAPSPPPPNVNTGKRPARPLSPLPSSCHVFTSLPSSKPREVSGLPKHRKAMFCKGPRPAFRRPCQSARPLGMTPPCLVQPLPCPASHSILHSIGIVVPQPRHHRHA</sequence>
<keyword evidence="2" id="KW-0812">Transmembrane</keyword>
<evidence type="ECO:0000256" key="1">
    <source>
        <dbReference type="SAM" id="MobiDB-lite"/>
    </source>
</evidence>
<keyword evidence="4" id="KW-1185">Reference proteome</keyword>
<proteinExistence type="predicted"/>
<protein>
    <submittedName>
        <fullName evidence="3">Uncharacterized protein</fullName>
    </submittedName>
</protein>
<feature type="transmembrane region" description="Helical" evidence="2">
    <location>
        <begin position="91"/>
        <end position="112"/>
    </location>
</feature>
<evidence type="ECO:0000313" key="3">
    <source>
        <dbReference type="EMBL" id="KAF2637362.1"/>
    </source>
</evidence>
<gene>
    <name evidence="3" type="ORF">P280DRAFT_101032</name>
</gene>
<organism evidence="3 4">
    <name type="scientific">Massarina eburnea CBS 473.64</name>
    <dbReference type="NCBI Taxonomy" id="1395130"/>
    <lineage>
        <taxon>Eukaryota</taxon>
        <taxon>Fungi</taxon>
        <taxon>Dikarya</taxon>
        <taxon>Ascomycota</taxon>
        <taxon>Pezizomycotina</taxon>
        <taxon>Dothideomycetes</taxon>
        <taxon>Pleosporomycetidae</taxon>
        <taxon>Pleosporales</taxon>
        <taxon>Massarineae</taxon>
        <taxon>Massarinaceae</taxon>
        <taxon>Massarina</taxon>
    </lineage>
</organism>
<dbReference type="Proteomes" id="UP000799753">
    <property type="component" value="Unassembled WGS sequence"/>
</dbReference>
<keyword evidence="2" id="KW-1133">Transmembrane helix</keyword>